<organism evidence="5">
    <name type="scientific">Rhodobacter capsulatus</name>
    <name type="common">Rhodopseudomonas capsulata</name>
    <dbReference type="NCBI Taxonomy" id="1061"/>
    <lineage>
        <taxon>Bacteria</taxon>
        <taxon>Pseudomonadati</taxon>
        <taxon>Pseudomonadota</taxon>
        <taxon>Alphaproteobacteria</taxon>
        <taxon>Rhodobacterales</taxon>
        <taxon>Rhodobacter group</taxon>
        <taxon>Rhodobacter</taxon>
    </lineage>
</organism>
<dbReference type="SMART" id="SM00448">
    <property type="entry name" value="REC"/>
    <property type="match status" value="1"/>
</dbReference>
<evidence type="ECO:0000313" key="5">
    <source>
        <dbReference type="EMBL" id="AAC16130.1"/>
    </source>
</evidence>
<feature type="domain" description="Response regulatory" evidence="4">
    <location>
        <begin position="28"/>
        <end position="144"/>
    </location>
</feature>
<dbReference type="InterPro" id="IPR050595">
    <property type="entry name" value="Bact_response_regulator"/>
</dbReference>
<dbReference type="InterPro" id="IPR001789">
    <property type="entry name" value="Sig_transdc_resp-reg_receiver"/>
</dbReference>
<evidence type="ECO:0000259" key="4">
    <source>
        <dbReference type="PROSITE" id="PS50110"/>
    </source>
</evidence>
<dbReference type="PANTHER" id="PTHR44591:SF3">
    <property type="entry name" value="RESPONSE REGULATORY DOMAIN-CONTAINING PROTEIN"/>
    <property type="match status" value="1"/>
</dbReference>
<dbReference type="EMBL" id="AF010496">
    <property type="protein sequence ID" value="AAC16130.1"/>
    <property type="molecule type" value="Genomic_DNA"/>
</dbReference>
<dbReference type="PANTHER" id="PTHR44591">
    <property type="entry name" value="STRESS RESPONSE REGULATOR PROTEIN 1"/>
    <property type="match status" value="1"/>
</dbReference>
<evidence type="ECO:0000256" key="3">
    <source>
        <dbReference type="SAM" id="MobiDB-lite"/>
    </source>
</evidence>
<proteinExistence type="predicted"/>
<sequence length="149" mass="16358">MQRAERRRAEMAPAREDGMTGESGGRPRVLIVEDEDNIAIALDYLLGREGLDHARLATGLGAVERIRAERPDLVLLDVMLPEVSGYEICQQVRADGALAGVRIVMMTARGSALERRKALALGADGFIAKPFELKELRDELHRLLDPEGA</sequence>
<feature type="region of interest" description="Disordered" evidence="3">
    <location>
        <begin position="1"/>
        <end position="27"/>
    </location>
</feature>
<dbReference type="SUPFAM" id="SSF52172">
    <property type="entry name" value="CheY-like"/>
    <property type="match status" value="1"/>
</dbReference>
<evidence type="ECO:0000256" key="2">
    <source>
        <dbReference type="PROSITE-ProRule" id="PRU00169"/>
    </source>
</evidence>
<feature type="modified residue" description="4-aspartylphosphate" evidence="2">
    <location>
        <position position="77"/>
    </location>
</feature>
<dbReference type="PIR" id="T03477">
    <property type="entry name" value="T03477"/>
</dbReference>
<dbReference type="CDD" id="cd17574">
    <property type="entry name" value="REC_OmpR"/>
    <property type="match status" value="1"/>
</dbReference>
<dbReference type="InterPro" id="IPR011006">
    <property type="entry name" value="CheY-like_superfamily"/>
</dbReference>
<reference evidence="5" key="1">
    <citation type="journal article" date="1997" name="Proc. Natl. Acad. Sci. U.S.A.">
        <title>Sequence of a 189-kb segment of the chromosome of Rhodobacter capsulatus SB1003.</title>
        <authorList>
            <person name="Vlcek C."/>
            <person name="Paces V."/>
            <person name="Maltsev N."/>
            <person name="Paces J."/>
            <person name="Haselkorn R."/>
            <person name="Fonstein M."/>
        </authorList>
    </citation>
    <scope>NUCLEOTIDE SEQUENCE</scope>
    <source>
        <strain evidence="5">SB1003</strain>
    </source>
</reference>
<dbReference type="Gene3D" id="3.40.50.2300">
    <property type="match status" value="1"/>
</dbReference>
<keyword evidence="1 2" id="KW-0597">Phosphoprotein</keyword>
<dbReference type="PROSITE" id="PS50110">
    <property type="entry name" value="RESPONSE_REGULATORY"/>
    <property type="match status" value="1"/>
</dbReference>
<evidence type="ECO:0000256" key="1">
    <source>
        <dbReference type="ARBA" id="ARBA00022553"/>
    </source>
</evidence>
<name>O68044_RHOCA</name>
<dbReference type="Pfam" id="PF00072">
    <property type="entry name" value="Response_reg"/>
    <property type="match status" value="1"/>
</dbReference>
<accession>O68044</accession>
<feature type="compositionally biased region" description="Basic and acidic residues" evidence="3">
    <location>
        <begin position="7"/>
        <end position="18"/>
    </location>
</feature>
<dbReference type="GO" id="GO:0000160">
    <property type="term" value="P:phosphorelay signal transduction system"/>
    <property type="evidence" value="ECO:0007669"/>
    <property type="project" value="InterPro"/>
</dbReference>
<protein>
    <submittedName>
        <fullName evidence="5">Potential phosphate regulatory protein</fullName>
    </submittedName>
</protein>
<dbReference type="AlphaFoldDB" id="O68044"/>